<gene>
    <name evidence="1" type="ORF">RON39_08960</name>
</gene>
<reference evidence="1" key="1">
    <citation type="submission" date="2023-08" db="EMBL/GenBank/DDBJ databases">
        <title>Lactobacillus from the Female Urinary Tract.</title>
        <authorList>
            <person name="Stegman N."/>
            <person name="Jackson B."/>
            <person name="Steiling M."/>
            <person name="Sedano C."/>
            <person name="Wolfe A."/>
            <person name="Putonti C."/>
        </authorList>
    </citation>
    <scope>NUCLEOTIDE SEQUENCE</scope>
    <source>
        <strain evidence="1">UMB5661</strain>
    </source>
</reference>
<proteinExistence type="predicted"/>
<dbReference type="AlphaFoldDB" id="A0AAW8WM24"/>
<organism evidence="1 2">
    <name type="scientific">Lactobacillus crispatus</name>
    <dbReference type="NCBI Taxonomy" id="47770"/>
    <lineage>
        <taxon>Bacteria</taxon>
        <taxon>Bacillati</taxon>
        <taxon>Bacillota</taxon>
        <taxon>Bacilli</taxon>
        <taxon>Lactobacillales</taxon>
        <taxon>Lactobacillaceae</taxon>
        <taxon>Lactobacillus</taxon>
    </lineage>
</organism>
<evidence type="ECO:0000313" key="2">
    <source>
        <dbReference type="Proteomes" id="UP001253287"/>
    </source>
</evidence>
<dbReference type="RefSeq" id="WP_224061641.1">
    <property type="nucleotide sequence ID" value="NZ_CP083391.1"/>
</dbReference>
<protein>
    <submittedName>
        <fullName evidence="1">Uncharacterized protein</fullName>
    </submittedName>
</protein>
<sequence length="384" mass="44936">MFKNIFQLYSKAEKTLFPLTRVPNTILQVALKSELQLEGYKELEIKPVSTKTELSPKTVKAIQNYMFKDGSKSWKKHVFAVKTALEDDSSFTGKKSIEHHVMIVDDHIQMNSDKFSISKYFFYNRNMPHEYDSERFEFLNAQNLIKTFRFRIFVIKRIPKFTAESIFNSREIKSMFANLNQNYYLTKAEIAQIKETILSENDQNYSEITRGIYLCNNHFLKKWFLSHNISKTPMNYQYKILDASQALQFGNYTKLTPMIEQGTVLDNNYVDYGNSILNAPLSYLTNSWLNDEYLIRLTKVIGFYAFQIKLTKSQICKLFILDDNKKKEERTKNINRSAKTITKSTKQYDLINRLDTDSLVSKSSLHEHSSKSTTKAHAEQLSLF</sequence>
<name>A0AAW8WM24_9LACO</name>
<dbReference type="Proteomes" id="UP001253287">
    <property type="component" value="Unassembled WGS sequence"/>
</dbReference>
<dbReference type="EMBL" id="JAVTXN010000055">
    <property type="protein sequence ID" value="MDT9610237.1"/>
    <property type="molecule type" value="Genomic_DNA"/>
</dbReference>
<comment type="caution">
    <text evidence="1">The sequence shown here is derived from an EMBL/GenBank/DDBJ whole genome shotgun (WGS) entry which is preliminary data.</text>
</comment>
<evidence type="ECO:0000313" key="1">
    <source>
        <dbReference type="EMBL" id="MDT9610237.1"/>
    </source>
</evidence>
<accession>A0AAW8WM24</accession>